<organism evidence="3 4">
    <name type="scientific">Mikania micrantha</name>
    <name type="common">bitter vine</name>
    <dbReference type="NCBI Taxonomy" id="192012"/>
    <lineage>
        <taxon>Eukaryota</taxon>
        <taxon>Viridiplantae</taxon>
        <taxon>Streptophyta</taxon>
        <taxon>Embryophyta</taxon>
        <taxon>Tracheophyta</taxon>
        <taxon>Spermatophyta</taxon>
        <taxon>Magnoliopsida</taxon>
        <taxon>eudicotyledons</taxon>
        <taxon>Gunneridae</taxon>
        <taxon>Pentapetalae</taxon>
        <taxon>asterids</taxon>
        <taxon>campanulids</taxon>
        <taxon>Asterales</taxon>
        <taxon>Asteraceae</taxon>
        <taxon>Asteroideae</taxon>
        <taxon>Heliantheae alliance</taxon>
        <taxon>Eupatorieae</taxon>
        <taxon>Mikania</taxon>
    </lineage>
</organism>
<keyword evidence="2" id="KW-0732">Signal</keyword>
<gene>
    <name evidence="3" type="ORF">E3N88_22280</name>
</gene>
<feature type="chain" id="PRO_5024461579" evidence="2">
    <location>
        <begin position="17"/>
        <end position="202"/>
    </location>
</feature>
<reference evidence="3 4" key="1">
    <citation type="submission" date="2019-05" db="EMBL/GenBank/DDBJ databases">
        <title>Mikania micrantha, genome provides insights into the molecular mechanism of rapid growth.</title>
        <authorList>
            <person name="Liu B."/>
        </authorList>
    </citation>
    <scope>NUCLEOTIDE SEQUENCE [LARGE SCALE GENOMIC DNA]</scope>
    <source>
        <strain evidence="3">NLD-2019</strain>
        <tissue evidence="3">Leaf</tissue>
    </source>
</reference>
<feature type="signal peptide" evidence="2">
    <location>
        <begin position="1"/>
        <end position="16"/>
    </location>
</feature>
<keyword evidence="4" id="KW-1185">Reference proteome</keyword>
<evidence type="ECO:0000256" key="2">
    <source>
        <dbReference type="SAM" id="SignalP"/>
    </source>
</evidence>
<sequence length="202" mass="22077">MSILLLLRLLVPVGAGLMFPAQDAREQMSIAAARSSNPIGAGTATMTPNESDHTSPLIPCLLLQEPNTSKIDPLTFGWSNKKWRAQGPRFRAQGPLPLVQGHHFGQKPKFKAHHCFSHSNPGPTWPMNSFGKGPRQDPWGPSKSTRGPQKTNPRPILRPLSSLLEPFCHSLGQQPISGPISIPTGLYDSRPNKYCLGPPWAQ</sequence>
<dbReference type="Proteomes" id="UP000326396">
    <property type="component" value="Linkage Group LG2"/>
</dbReference>
<comment type="caution">
    <text evidence="3">The sequence shown here is derived from an EMBL/GenBank/DDBJ whole genome shotgun (WGS) entry which is preliminary data.</text>
</comment>
<evidence type="ECO:0000313" key="4">
    <source>
        <dbReference type="Proteomes" id="UP000326396"/>
    </source>
</evidence>
<dbReference type="AlphaFoldDB" id="A0A5N6NB47"/>
<accession>A0A5N6NB47</accession>
<evidence type="ECO:0000256" key="1">
    <source>
        <dbReference type="SAM" id="MobiDB-lite"/>
    </source>
</evidence>
<protein>
    <submittedName>
        <fullName evidence="3">Uncharacterized protein</fullName>
    </submittedName>
</protein>
<name>A0A5N6NB47_9ASTR</name>
<feature type="region of interest" description="Disordered" evidence="1">
    <location>
        <begin position="121"/>
        <end position="156"/>
    </location>
</feature>
<evidence type="ECO:0000313" key="3">
    <source>
        <dbReference type="EMBL" id="KAD4584679.1"/>
    </source>
</evidence>
<dbReference type="EMBL" id="SZYD01000012">
    <property type="protein sequence ID" value="KAD4584679.1"/>
    <property type="molecule type" value="Genomic_DNA"/>
</dbReference>
<feature type="compositionally biased region" description="Polar residues" evidence="1">
    <location>
        <begin position="142"/>
        <end position="152"/>
    </location>
</feature>
<proteinExistence type="predicted"/>